<dbReference type="SUPFAM" id="SSF143865">
    <property type="entry name" value="CorA soluble domain-like"/>
    <property type="match status" value="1"/>
</dbReference>
<comment type="similarity">
    <text evidence="2">Belongs to the CorA metal ion transporter (MIT) (TC 1.A.35) family.</text>
</comment>
<dbReference type="InterPro" id="IPR002523">
    <property type="entry name" value="MgTranspt_CorA/ZnTranspt_ZntB"/>
</dbReference>
<dbReference type="GO" id="GO:0015087">
    <property type="term" value="F:cobalt ion transmembrane transporter activity"/>
    <property type="evidence" value="ECO:0007669"/>
    <property type="project" value="TreeGrafter"/>
</dbReference>
<keyword evidence="6 11" id="KW-0812">Transmembrane</keyword>
<dbReference type="Proteomes" id="UP000675920">
    <property type="component" value="Unplaced"/>
</dbReference>
<evidence type="ECO:0000256" key="2">
    <source>
        <dbReference type="ARBA" id="ARBA00009765"/>
    </source>
</evidence>
<keyword evidence="4" id="KW-1003">Cell membrane</keyword>
<evidence type="ECO:0000256" key="6">
    <source>
        <dbReference type="ARBA" id="ARBA00022692"/>
    </source>
</evidence>
<keyword evidence="5" id="KW-0997">Cell inner membrane</keyword>
<dbReference type="InterPro" id="IPR045861">
    <property type="entry name" value="CorA_cytoplasmic_dom"/>
</dbReference>
<dbReference type="GO" id="GO:0050897">
    <property type="term" value="F:cobalt ion binding"/>
    <property type="evidence" value="ECO:0007669"/>
    <property type="project" value="TreeGrafter"/>
</dbReference>
<keyword evidence="3" id="KW-0813">Transport</keyword>
<keyword evidence="9" id="KW-0406">Ion transport</keyword>
<dbReference type="Gene3D" id="3.30.460.20">
    <property type="entry name" value="CorA soluble domain-like"/>
    <property type="match status" value="1"/>
</dbReference>
<keyword evidence="10 11" id="KW-0472">Membrane</keyword>
<organism evidence="12 13">
    <name type="scientific">Derxia gummosa DSM 723</name>
    <dbReference type="NCBI Taxonomy" id="1121388"/>
    <lineage>
        <taxon>Bacteria</taxon>
        <taxon>Pseudomonadati</taxon>
        <taxon>Pseudomonadota</taxon>
        <taxon>Betaproteobacteria</taxon>
        <taxon>Burkholderiales</taxon>
        <taxon>Alcaligenaceae</taxon>
        <taxon>Derxia</taxon>
    </lineage>
</organism>
<dbReference type="PANTHER" id="PTHR46494:SF3">
    <property type="entry name" value="ZINC TRANSPORT PROTEIN ZNTB"/>
    <property type="match status" value="1"/>
</dbReference>
<accession>A0A8B6X784</accession>
<evidence type="ECO:0000256" key="10">
    <source>
        <dbReference type="ARBA" id="ARBA00023136"/>
    </source>
</evidence>
<dbReference type="Gene3D" id="1.20.58.340">
    <property type="entry name" value="Magnesium transport protein CorA, transmembrane region"/>
    <property type="match status" value="2"/>
</dbReference>
<evidence type="ECO:0000313" key="12">
    <source>
        <dbReference type="Proteomes" id="UP000675920"/>
    </source>
</evidence>
<name>A0A8B6X784_9BURK</name>
<evidence type="ECO:0000313" key="13">
    <source>
        <dbReference type="RefSeq" id="WP_034410986.1"/>
    </source>
</evidence>
<keyword evidence="8 11" id="KW-1133">Transmembrane helix</keyword>
<dbReference type="AlphaFoldDB" id="A0A8B6X784"/>
<dbReference type="OrthoDB" id="9803484at2"/>
<evidence type="ECO:0000256" key="1">
    <source>
        <dbReference type="ARBA" id="ARBA00004651"/>
    </source>
</evidence>
<evidence type="ECO:0000256" key="8">
    <source>
        <dbReference type="ARBA" id="ARBA00022989"/>
    </source>
</evidence>
<evidence type="ECO:0000256" key="11">
    <source>
        <dbReference type="SAM" id="Phobius"/>
    </source>
</evidence>
<dbReference type="GO" id="GO:0015095">
    <property type="term" value="F:magnesium ion transmembrane transporter activity"/>
    <property type="evidence" value="ECO:0007669"/>
    <property type="project" value="TreeGrafter"/>
</dbReference>
<dbReference type="Pfam" id="PF01544">
    <property type="entry name" value="CorA"/>
    <property type="match status" value="1"/>
</dbReference>
<evidence type="ECO:0000256" key="9">
    <source>
        <dbReference type="ARBA" id="ARBA00023065"/>
    </source>
</evidence>
<feature type="transmembrane region" description="Helical" evidence="11">
    <location>
        <begin position="278"/>
        <end position="301"/>
    </location>
</feature>
<dbReference type="GO" id="GO:0005886">
    <property type="term" value="C:plasma membrane"/>
    <property type="evidence" value="ECO:0007669"/>
    <property type="project" value="UniProtKB-SubCell"/>
</dbReference>
<dbReference type="PANTHER" id="PTHR46494">
    <property type="entry name" value="CORA FAMILY METAL ION TRANSPORTER (EUROFUNG)"/>
    <property type="match status" value="1"/>
</dbReference>
<dbReference type="InterPro" id="IPR045863">
    <property type="entry name" value="CorA_TM1_TM2"/>
</dbReference>
<sequence length="342" mass="37130">MNLPLPAATASYGADDHGLICGWHFPPGAEAVALPHCTDAAGWLAGEAPGFLWLHFNLAHAGAEPWLRAHAGLSEDFFDELHGGSRTTRIERDGEWLFAVMNDVVFDFAFDAGDVATLWLAAGPRLFVSARRHPLRAVDRLRMAVRRGELPGSPVALLDHLLRDQADELQAIVRQVAERADAIEDALLAGRHDGQTRELPRLRRLMGRLQRLLAPEPNALMRMLARPPAWVPAADVAGLQAATEDFALVLRDIGGVQERLKLMQDEAAARLAEESNRILFTLTLVTVLALPINLVSGMFGMNVGGIPLAEHPHGFRVMALVIAALTGAIAWGVGRWVGRRGG</sequence>
<evidence type="ECO:0000256" key="4">
    <source>
        <dbReference type="ARBA" id="ARBA00022475"/>
    </source>
</evidence>
<evidence type="ECO:0000256" key="3">
    <source>
        <dbReference type="ARBA" id="ARBA00022448"/>
    </source>
</evidence>
<feature type="transmembrane region" description="Helical" evidence="11">
    <location>
        <begin position="313"/>
        <end position="333"/>
    </location>
</feature>
<keyword evidence="12" id="KW-1185">Reference proteome</keyword>
<evidence type="ECO:0000256" key="7">
    <source>
        <dbReference type="ARBA" id="ARBA00022833"/>
    </source>
</evidence>
<dbReference type="RefSeq" id="WP_034410986.1">
    <property type="nucleotide sequence ID" value="NZ_AXWS01000008.1"/>
</dbReference>
<dbReference type="SUPFAM" id="SSF144083">
    <property type="entry name" value="Magnesium transport protein CorA, transmembrane region"/>
    <property type="match status" value="1"/>
</dbReference>
<comment type="subcellular location">
    <subcellularLocation>
        <location evidence="1">Cell membrane</location>
        <topology evidence="1">Multi-pass membrane protein</topology>
    </subcellularLocation>
</comment>
<reference evidence="13" key="1">
    <citation type="submission" date="2025-08" db="UniProtKB">
        <authorList>
            <consortium name="RefSeq"/>
        </authorList>
    </citation>
    <scope>IDENTIFICATION</scope>
</reference>
<dbReference type="CDD" id="cd12834">
    <property type="entry name" value="ZntB_u1"/>
    <property type="match status" value="1"/>
</dbReference>
<evidence type="ECO:0000256" key="5">
    <source>
        <dbReference type="ARBA" id="ARBA00022519"/>
    </source>
</evidence>
<protein>
    <submittedName>
        <fullName evidence="13">Transporter</fullName>
    </submittedName>
</protein>
<keyword evidence="7" id="KW-0862">Zinc</keyword>
<dbReference type="GO" id="GO:0000287">
    <property type="term" value="F:magnesium ion binding"/>
    <property type="evidence" value="ECO:0007669"/>
    <property type="project" value="TreeGrafter"/>
</dbReference>
<proteinExistence type="inferred from homology"/>